<evidence type="ECO:0000313" key="2">
    <source>
        <dbReference type="EMBL" id="KAK4420072.1"/>
    </source>
</evidence>
<name>A0AAE1XYR0_9LAMI</name>
<sequence>MEQSLHFLESGILLSLSFHKWAPYLEVREGLESVEYQGAALILIISWIRCTWIVGFLRLVLPNIPVGSMVFQQLIDSLNILDHTLGWRGRRGSEGACLEKLGSAIGHIWGRGETNGRTFEGKKMREGRQSFRMRSEVEEEFRQRSGVPTQVAVPAQGGGRGGLR</sequence>
<comment type="caution">
    <text evidence="2">The sequence shown here is derived from an EMBL/GenBank/DDBJ whole genome shotgun (WGS) entry which is preliminary data.</text>
</comment>
<protein>
    <submittedName>
        <fullName evidence="2">Uncharacterized protein</fullName>
    </submittedName>
</protein>
<accession>A0AAE1XYR0</accession>
<proteinExistence type="predicted"/>
<gene>
    <name evidence="2" type="ORF">Salat_2420100</name>
</gene>
<reference evidence="2" key="1">
    <citation type="submission" date="2020-06" db="EMBL/GenBank/DDBJ databases">
        <authorList>
            <person name="Li T."/>
            <person name="Hu X."/>
            <person name="Zhang T."/>
            <person name="Song X."/>
            <person name="Zhang H."/>
            <person name="Dai N."/>
            <person name="Sheng W."/>
            <person name="Hou X."/>
            <person name="Wei L."/>
        </authorList>
    </citation>
    <scope>NUCLEOTIDE SEQUENCE</scope>
    <source>
        <strain evidence="2">3651</strain>
        <tissue evidence="2">Leaf</tissue>
    </source>
</reference>
<keyword evidence="3" id="KW-1185">Reference proteome</keyword>
<dbReference type="EMBL" id="JACGWO010000009">
    <property type="protein sequence ID" value="KAK4420072.1"/>
    <property type="molecule type" value="Genomic_DNA"/>
</dbReference>
<organism evidence="2 3">
    <name type="scientific">Sesamum alatum</name>
    <dbReference type="NCBI Taxonomy" id="300844"/>
    <lineage>
        <taxon>Eukaryota</taxon>
        <taxon>Viridiplantae</taxon>
        <taxon>Streptophyta</taxon>
        <taxon>Embryophyta</taxon>
        <taxon>Tracheophyta</taxon>
        <taxon>Spermatophyta</taxon>
        <taxon>Magnoliopsida</taxon>
        <taxon>eudicotyledons</taxon>
        <taxon>Gunneridae</taxon>
        <taxon>Pentapetalae</taxon>
        <taxon>asterids</taxon>
        <taxon>lamiids</taxon>
        <taxon>Lamiales</taxon>
        <taxon>Pedaliaceae</taxon>
        <taxon>Sesamum</taxon>
    </lineage>
</organism>
<dbReference type="AlphaFoldDB" id="A0AAE1XYR0"/>
<reference evidence="2" key="2">
    <citation type="journal article" date="2024" name="Plant">
        <title>Genomic evolution and insights into agronomic trait innovations of Sesamum species.</title>
        <authorList>
            <person name="Miao H."/>
            <person name="Wang L."/>
            <person name="Qu L."/>
            <person name="Liu H."/>
            <person name="Sun Y."/>
            <person name="Le M."/>
            <person name="Wang Q."/>
            <person name="Wei S."/>
            <person name="Zheng Y."/>
            <person name="Lin W."/>
            <person name="Duan Y."/>
            <person name="Cao H."/>
            <person name="Xiong S."/>
            <person name="Wang X."/>
            <person name="Wei L."/>
            <person name="Li C."/>
            <person name="Ma Q."/>
            <person name="Ju M."/>
            <person name="Zhao R."/>
            <person name="Li G."/>
            <person name="Mu C."/>
            <person name="Tian Q."/>
            <person name="Mei H."/>
            <person name="Zhang T."/>
            <person name="Gao T."/>
            <person name="Zhang H."/>
        </authorList>
    </citation>
    <scope>NUCLEOTIDE SEQUENCE</scope>
    <source>
        <strain evidence="2">3651</strain>
    </source>
</reference>
<evidence type="ECO:0000256" key="1">
    <source>
        <dbReference type="SAM" id="MobiDB-lite"/>
    </source>
</evidence>
<feature type="region of interest" description="Disordered" evidence="1">
    <location>
        <begin position="145"/>
        <end position="164"/>
    </location>
</feature>
<evidence type="ECO:0000313" key="3">
    <source>
        <dbReference type="Proteomes" id="UP001293254"/>
    </source>
</evidence>
<dbReference type="Proteomes" id="UP001293254">
    <property type="component" value="Unassembled WGS sequence"/>
</dbReference>